<evidence type="ECO:0000256" key="1">
    <source>
        <dbReference type="SAM" id="SignalP"/>
    </source>
</evidence>
<dbReference type="AlphaFoldDB" id="A0A2P4EZN9"/>
<proteinExistence type="predicted"/>
<keyword evidence="3" id="KW-1185">Reference proteome</keyword>
<dbReference type="Proteomes" id="UP000243451">
    <property type="component" value="Unassembled WGS sequence"/>
</dbReference>
<comment type="caution">
    <text evidence="2">The sequence shown here is derived from an EMBL/GenBank/DDBJ whole genome shotgun (WGS) entry which is preliminary data.</text>
</comment>
<name>A0A2P4EZN9_9GAMM</name>
<evidence type="ECO:0008006" key="4">
    <source>
        <dbReference type="Google" id="ProtNLM"/>
    </source>
</evidence>
<feature type="signal peptide" evidence="1">
    <location>
        <begin position="1"/>
        <end position="23"/>
    </location>
</feature>
<dbReference type="PROSITE" id="PS51257">
    <property type="entry name" value="PROKAR_LIPOPROTEIN"/>
    <property type="match status" value="1"/>
</dbReference>
<evidence type="ECO:0000313" key="3">
    <source>
        <dbReference type="Proteomes" id="UP000243451"/>
    </source>
</evidence>
<protein>
    <recommendedName>
        <fullName evidence="4">Lipoprotein</fullName>
    </recommendedName>
</protein>
<dbReference type="OrthoDB" id="328131at2"/>
<dbReference type="EMBL" id="PPSK01000001">
    <property type="protein sequence ID" value="POB06205.1"/>
    <property type="molecule type" value="Genomic_DNA"/>
</dbReference>
<sequence>MKMKLPALTIAASILLTSGCAGFKANDLPTVSNASYSVQNEKPVKVFSTWQARAGSNVPKGHFDSAIRSSGCCEIVDSAEQADVIVNGVVVVEGTPGAGILGMISGFTFGVIPAWATQDLSLRVTATESEQQHRYTLSDSATLVIWLPMLLVMPFRDNPLNIEQEVTQNTYRTLVARMKNDGLLSN</sequence>
<reference evidence="2 3" key="1">
    <citation type="submission" date="2018-01" db="EMBL/GenBank/DDBJ databases">
        <title>Draft genome of the type strain Pseudomonas oceani DSM 100277 isolated from the deep water in Okinawa trough, northwestern Pacific Ocean.</title>
        <authorList>
            <person name="Gomila M."/>
            <person name="Mulet M."/>
            <person name="Garcia-Valdes E."/>
            <person name="Lalucat J."/>
        </authorList>
    </citation>
    <scope>NUCLEOTIDE SEQUENCE [LARGE SCALE GENOMIC DNA]</scope>
    <source>
        <strain evidence="2 3">DSM 100277</strain>
    </source>
</reference>
<dbReference type="RefSeq" id="WP_104736465.1">
    <property type="nucleotide sequence ID" value="NZ_PPSK01000001.1"/>
</dbReference>
<accession>A0A2P4EZN9</accession>
<keyword evidence="1" id="KW-0732">Signal</keyword>
<evidence type="ECO:0000313" key="2">
    <source>
        <dbReference type="EMBL" id="POB06205.1"/>
    </source>
</evidence>
<feature type="chain" id="PRO_5015142882" description="Lipoprotein" evidence="1">
    <location>
        <begin position="24"/>
        <end position="186"/>
    </location>
</feature>
<organism evidence="2 3">
    <name type="scientific">Halopseudomonas oceani</name>
    <dbReference type="NCBI Taxonomy" id="1708783"/>
    <lineage>
        <taxon>Bacteria</taxon>
        <taxon>Pseudomonadati</taxon>
        <taxon>Pseudomonadota</taxon>
        <taxon>Gammaproteobacteria</taxon>
        <taxon>Pseudomonadales</taxon>
        <taxon>Pseudomonadaceae</taxon>
        <taxon>Halopseudomonas</taxon>
    </lineage>
</organism>
<gene>
    <name evidence="2" type="ORF">C1949_00185</name>
</gene>